<protein>
    <submittedName>
        <fullName evidence="2">Histidine phosphatase family protein</fullName>
    </submittedName>
</protein>
<gene>
    <name evidence="2" type="ORF">IAA98_02460</name>
</gene>
<evidence type="ECO:0000313" key="2">
    <source>
        <dbReference type="EMBL" id="HIT74428.1"/>
    </source>
</evidence>
<dbReference type="PANTHER" id="PTHR20935:SF0">
    <property type="entry name" value="SERINE_THREONINE-PROTEIN PHOSPHATASE PGAM5, MITOCHONDRIAL"/>
    <property type="match status" value="1"/>
</dbReference>
<dbReference type="InterPro" id="IPR051021">
    <property type="entry name" value="Mito_Ser/Thr_phosphatase"/>
</dbReference>
<reference evidence="2" key="1">
    <citation type="submission" date="2020-10" db="EMBL/GenBank/DDBJ databases">
        <authorList>
            <person name="Gilroy R."/>
        </authorList>
    </citation>
    <scope>NUCLEOTIDE SEQUENCE</scope>
    <source>
        <strain evidence="2">ChiGjej1B1-24693</strain>
    </source>
</reference>
<dbReference type="SMART" id="SM00855">
    <property type="entry name" value="PGAM"/>
    <property type="match status" value="1"/>
</dbReference>
<dbReference type="EMBL" id="DVLP01000071">
    <property type="protein sequence ID" value="HIT74428.1"/>
    <property type="molecule type" value="Genomic_DNA"/>
</dbReference>
<accession>A0A9D1GWN4</accession>
<dbReference type="InterPro" id="IPR013078">
    <property type="entry name" value="His_Pase_superF_clade-1"/>
</dbReference>
<keyword evidence="1" id="KW-0378">Hydrolase</keyword>
<dbReference type="Proteomes" id="UP000886842">
    <property type="component" value="Unassembled WGS sequence"/>
</dbReference>
<sequence>MSVRHLYLVRHGEADALGAPTDRGRRQAELLGRRLASAPIDVVWHSPLERAAVSADLMAAQLPRRPLVDVAEELIDHIPYVPPTKEMPPSIGQFFDGFDPAEARRGRRLAGALTDRFGSATRRDTHEVLVTHAYPIAWLVREALGAPPASWLSLNSANAALTIIERRPLGAELVAFNDTGHLPPELRWTGFGVIGRP</sequence>
<dbReference type="AlphaFoldDB" id="A0A9D1GWN4"/>
<dbReference type="SUPFAM" id="SSF53254">
    <property type="entry name" value="Phosphoglycerate mutase-like"/>
    <property type="match status" value="1"/>
</dbReference>
<evidence type="ECO:0000313" key="3">
    <source>
        <dbReference type="Proteomes" id="UP000886842"/>
    </source>
</evidence>
<evidence type="ECO:0000256" key="1">
    <source>
        <dbReference type="ARBA" id="ARBA00022801"/>
    </source>
</evidence>
<comment type="caution">
    <text evidence="2">The sequence shown here is derived from an EMBL/GenBank/DDBJ whole genome shotgun (WGS) entry which is preliminary data.</text>
</comment>
<organism evidence="2 3">
    <name type="scientific">Candidatus Avipropionibacterium avicola</name>
    <dbReference type="NCBI Taxonomy" id="2840701"/>
    <lineage>
        <taxon>Bacteria</taxon>
        <taxon>Bacillati</taxon>
        <taxon>Actinomycetota</taxon>
        <taxon>Actinomycetes</taxon>
        <taxon>Propionibacteriales</taxon>
        <taxon>Propionibacteriaceae</taxon>
        <taxon>Propionibacteriaceae incertae sedis</taxon>
        <taxon>Candidatus Avipropionibacterium</taxon>
    </lineage>
</organism>
<reference evidence="2" key="2">
    <citation type="journal article" date="2021" name="PeerJ">
        <title>Extensive microbial diversity within the chicken gut microbiome revealed by metagenomics and culture.</title>
        <authorList>
            <person name="Gilroy R."/>
            <person name="Ravi A."/>
            <person name="Getino M."/>
            <person name="Pursley I."/>
            <person name="Horton D.L."/>
            <person name="Alikhan N.F."/>
            <person name="Baker D."/>
            <person name="Gharbi K."/>
            <person name="Hall N."/>
            <person name="Watson M."/>
            <person name="Adriaenssens E.M."/>
            <person name="Foster-Nyarko E."/>
            <person name="Jarju S."/>
            <person name="Secka A."/>
            <person name="Antonio M."/>
            <person name="Oren A."/>
            <person name="Chaudhuri R.R."/>
            <person name="La Ragione R."/>
            <person name="Hildebrand F."/>
            <person name="Pallen M.J."/>
        </authorList>
    </citation>
    <scope>NUCLEOTIDE SEQUENCE</scope>
    <source>
        <strain evidence="2">ChiGjej1B1-24693</strain>
    </source>
</reference>
<proteinExistence type="predicted"/>
<dbReference type="Gene3D" id="3.40.50.1240">
    <property type="entry name" value="Phosphoglycerate mutase-like"/>
    <property type="match status" value="1"/>
</dbReference>
<dbReference type="CDD" id="cd07067">
    <property type="entry name" value="HP_PGM_like"/>
    <property type="match status" value="1"/>
</dbReference>
<dbReference type="InterPro" id="IPR029033">
    <property type="entry name" value="His_PPase_superfam"/>
</dbReference>
<name>A0A9D1GWN4_9ACTN</name>
<dbReference type="GO" id="GO:0016787">
    <property type="term" value="F:hydrolase activity"/>
    <property type="evidence" value="ECO:0007669"/>
    <property type="project" value="UniProtKB-KW"/>
</dbReference>
<dbReference type="Pfam" id="PF00300">
    <property type="entry name" value="His_Phos_1"/>
    <property type="match status" value="2"/>
</dbReference>
<dbReference type="PANTHER" id="PTHR20935">
    <property type="entry name" value="PHOSPHOGLYCERATE MUTASE-RELATED"/>
    <property type="match status" value="1"/>
</dbReference>